<dbReference type="PANTHER" id="PTHR24320:SF148">
    <property type="entry name" value="NAD(P)-BINDING ROSSMANN-FOLD SUPERFAMILY PROTEIN"/>
    <property type="match status" value="1"/>
</dbReference>
<dbReference type="EMBL" id="WRPP01000001">
    <property type="protein sequence ID" value="MVU77011.1"/>
    <property type="molecule type" value="Genomic_DNA"/>
</dbReference>
<dbReference type="InterPro" id="IPR036291">
    <property type="entry name" value="NAD(P)-bd_dom_sf"/>
</dbReference>
<evidence type="ECO:0000256" key="1">
    <source>
        <dbReference type="ARBA" id="ARBA00006484"/>
    </source>
</evidence>
<dbReference type="Proteomes" id="UP000466794">
    <property type="component" value="Unassembled WGS sequence"/>
</dbReference>
<dbReference type="PRINTS" id="PR00081">
    <property type="entry name" value="GDHRDH"/>
</dbReference>
<keyword evidence="2" id="KW-0560">Oxidoreductase</keyword>
<name>A0A7K1URP6_9NOCA</name>
<dbReference type="GO" id="GO:0016491">
    <property type="term" value="F:oxidoreductase activity"/>
    <property type="evidence" value="ECO:0007669"/>
    <property type="project" value="UniProtKB-KW"/>
</dbReference>
<dbReference type="AlphaFoldDB" id="A0A7K1URP6"/>
<evidence type="ECO:0000256" key="3">
    <source>
        <dbReference type="RuleBase" id="RU000363"/>
    </source>
</evidence>
<reference evidence="4 5" key="1">
    <citation type="submission" date="2019-12" db="EMBL/GenBank/DDBJ databases">
        <title>Nocardia sp. nov. ET3-3 isolated from soil.</title>
        <authorList>
            <person name="Kanchanasin P."/>
            <person name="Tanasupawat S."/>
            <person name="Yuki M."/>
            <person name="Kudo T."/>
        </authorList>
    </citation>
    <scope>NUCLEOTIDE SEQUENCE [LARGE SCALE GENOMIC DNA]</scope>
    <source>
        <strain evidence="4 5">ET3-3</strain>
    </source>
</reference>
<dbReference type="RefSeq" id="WP_157355820.1">
    <property type="nucleotide sequence ID" value="NZ_WRPP01000001.1"/>
</dbReference>
<proteinExistence type="inferred from homology"/>
<sequence length="326" mass="35039">MTEALPDRPTVANPPLFARRWTTDDIPDQTGKTAIVTGANSGLGLRTAEALAAKGAHVMMACRNEIKAAAALEQVSAGAAGPKPEVLPLDLADLTSIRRAADHLDVRGTPIDILVNNAGVMALPRNQRTADGFDAQFGTNHLGHYALTGLLLPVLLRAPEPRVVTVSSIAAWGGLINWLDPNWRVVYVRWLAYSQSKLANLLFTAELQRRATAAGTRLTAVAAHPGLSATNLYDSDAEQGVGGRLAALQQRLLFSLAQSDTLGALPQLYAATTPNLAGNSYVGPAFEAFGYPRRTLRNPIAYSRFEARRLWELSAKLTGIDYEWHG</sequence>
<dbReference type="PRINTS" id="PR00080">
    <property type="entry name" value="SDRFAMILY"/>
</dbReference>
<dbReference type="InterPro" id="IPR002347">
    <property type="entry name" value="SDR_fam"/>
</dbReference>
<evidence type="ECO:0000313" key="4">
    <source>
        <dbReference type="EMBL" id="MVU77011.1"/>
    </source>
</evidence>
<comment type="caution">
    <text evidence="4">The sequence shown here is derived from an EMBL/GenBank/DDBJ whole genome shotgun (WGS) entry which is preliminary data.</text>
</comment>
<dbReference type="NCBIfam" id="NF004513">
    <property type="entry name" value="PRK05854.1"/>
    <property type="match status" value="1"/>
</dbReference>
<evidence type="ECO:0000256" key="2">
    <source>
        <dbReference type="ARBA" id="ARBA00023002"/>
    </source>
</evidence>
<dbReference type="Pfam" id="PF00106">
    <property type="entry name" value="adh_short"/>
    <property type="match status" value="1"/>
</dbReference>
<dbReference type="Gene3D" id="3.40.50.720">
    <property type="entry name" value="NAD(P)-binding Rossmann-like Domain"/>
    <property type="match status" value="1"/>
</dbReference>
<keyword evidence="5" id="KW-1185">Reference proteome</keyword>
<accession>A0A7K1URP6</accession>
<dbReference type="SUPFAM" id="SSF51735">
    <property type="entry name" value="NAD(P)-binding Rossmann-fold domains"/>
    <property type="match status" value="1"/>
</dbReference>
<organism evidence="4 5">
    <name type="scientific">Nocardia terrae</name>
    <dbReference type="NCBI Taxonomy" id="2675851"/>
    <lineage>
        <taxon>Bacteria</taxon>
        <taxon>Bacillati</taxon>
        <taxon>Actinomycetota</taxon>
        <taxon>Actinomycetes</taxon>
        <taxon>Mycobacteriales</taxon>
        <taxon>Nocardiaceae</taxon>
        <taxon>Nocardia</taxon>
    </lineage>
</organism>
<dbReference type="NCBIfam" id="NF004846">
    <property type="entry name" value="PRK06197.1"/>
    <property type="match status" value="1"/>
</dbReference>
<comment type="similarity">
    <text evidence="1 3">Belongs to the short-chain dehydrogenases/reductases (SDR) family.</text>
</comment>
<evidence type="ECO:0000313" key="5">
    <source>
        <dbReference type="Proteomes" id="UP000466794"/>
    </source>
</evidence>
<dbReference type="PANTHER" id="PTHR24320">
    <property type="entry name" value="RETINOL DEHYDROGENASE"/>
    <property type="match status" value="1"/>
</dbReference>
<protein>
    <submittedName>
        <fullName evidence="4">SDR family NAD(P)-dependent oxidoreductase</fullName>
    </submittedName>
</protein>
<gene>
    <name evidence="4" type="ORF">GPX89_07090</name>
</gene>